<keyword evidence="2" id="KW-0210">Decarboxylase</keyword>
<gene>
    <name evidence="6" type="primary">arnA</name>
    <name evidence="6" type="ORF">clem_00105</name>
</gene>
<keyword evidence="4" id="KW-0456">Lyase</keyword>
<dbReference type="PANTHER" id="PTHR43078:SF6">
    <property type="entry name" value="UDP-GLUCURONIC ACID DECARBOXYLASE 1"/>
    <property type="match status" value="1"/>
</dbReference>
<dbReference type="AlphaFoldDB" id="A0A222NYC8"/>
<evidence type="ECO:0000313" key="7">
    <source>
        <dbReference type="Proteomes" id="UP000201728"/>
    </source>
</evidence>
<keyword evidence="7" id="KW-1185">Reference proteome</keyword>
<dbReference type="Gene3D" id="3.40.50.720">
    <property type="entry name" value="NAD(P)-binding Rossmann-like Domain"/>
    <property type="match status" value="1"/>
</dbReference>
<dbReference type="GO" id="GO:0042732">
    <property type="term" value="P:D-xylose metabolic process"/>
    <property type="evidence" value="ECO:0007669"/>
    <property type="project" value="InterPro"/>
</dbReference>
<dbReference type="OrthoDB" id="9803010at2"/>
<proteinExistence type="predicted"/>
<evidence type="ECO:0000256" key="1">
    <source>
        <dbReference type="ARBA" id="ARBA00001911"/>
    </source>
</evidence>
<dbReference type="SUPFAM" id="SSF51735">
    <property type="entry name" value="NAD(P)-binding Rossmann-fold domains"/>
    <property type="match status" value="1"/>
</dbReference>
<organism evidence="6 7">
    <name type="scientific">Legionella clemsonensis</name>
    <dbReference type="NCBI Taxonomy" id="1867846"/>
    <lineage>
        <taxon>Bacteria</taxon>
        <taxon>Pseudomonadati</taxon>
        <taxon>Pseudomonadota</taxon>
        <taxon>Gammaproteobacteria</taxon>
        <taxon>Legionellales</taxon>
        <taxon>Legionellaceae</taxon>
        <taxon>Legionella</taxon>
    </lineage>
</organism>
<dbReference type="PANTHER" id="PTHR43078">
    <property type="entry name" value="UDP-GLUCURONIC ACID DECARBOXYLASE-RELATED"/>
    <property type="match status" value="1"/>
</dbReference>
<evidence type="ECO:0000259" key="5">
    <source>
        <dbReference type="Pfam" id="PF01370"/>
    </source>
</evidence>
<reference evidence="6 7" key="1">
    <citation type="submission" date="2016-07" db="EMBL/GenBank/DDBJ databases">
        <authorList>
            <person name="Hassler H."/>
        </authorList>
    </citation>
    <scope>NUCLEOTIDE SEQUENCE [LARGE SCALE GENOMIC DNA]</scope>
    <source>
        <strain evidence="6 7">CDC-D5610</strain>
    </source>
</reference>
<dbReference type="Proteomes" id="UP000201728">
    <property type="component" value="Chromosome"/>
</dbReference>
<dbReference type="UniPathway" id="UPA00796">
    <property type="reaction ID" value="UER00771"/>
</dbReference>
<dbReference type="GO" id="GO:0033320">
    <property type="term" value="P:UDP-D-xylose biosynthetic process"/>
    <property type="evidence" value="ECO:0007669"/>
    <property type="project" value="UniProtKB-UniPathway"/>
</dbReference>
<comment type="cofactor">
    <cofactor evidence="1">
        <name>NAD(+)</name>
        <dbReference type="ChEBI" id="CHEBI:57540"/>
    </cofactor>
</comment>
<keyword evidence="3" id="KW-0520">NAD</keyword>
<feature type="domain" description="NAD-dependent epimerase/dehydratase" evidence="5">
    <location>
        <begin position="3"/>
        <end position="246"/>
    </location>
</feature>
<dbReference type="KEGG" id="lcd:clem_00105"/>
<name>A0A222NYC8_9GAMM</name>
<evidence type="ECO:0000313" key="6">
    <source>
        <dbReference type="EMBL" id="ASQ44588.1"/>
    </source>
</evidence>
<dbReference type="EMBL" id="CP016397">
    <property type="protein sequence ID" value="ASQ44588.1"/>
    <property type="molecule type" value="Genomic_DNA"/>
</dbReference>
<accession>A0A222NYC8</accession>
<sequence length="330" mass="37040">MRILITGAAGFIGSHLVEHHLNKGDTVCGIDDLSTGLESNIKKFVSNSSFYFIKDNIITWPDIEKFASWADRIYHMAAIVGVYKVIQEPEKVLSVNIAGCENLLKAVSKTNWKAQVLLASSAEVYGPNNKLPLAEEDNIIIETAAKNRWNYAISKLANEAMGLAYYQQFHIPVVIARLFNTIGPRQTGRYGMVVPNLVNQALSNQPITVFGSGEQTRSFCDVRDTVVMLDLLMNSKKAFGKIINVGNNREISINKLAELVKSIVNPRGDIQHVSYLKAYGKNYIDIQRRKPDLNRLFQYIDFKHNYSLEETIHLLAALNKKVGDHVENSK</sequence>
<evidence type="ECO:0000256" key="2">
    <source>
        <dbReference type="ARBA" id="ARBA00022793"/>
    </source>
</evidence>
<dbReference type="GO" id="GO:0048040">
    <property type="term" value="F:UDP-glucuronate decarboxylase activity"/>
    <property type="evidence" value="ECO:0007669"/>
    <property type="project" value="TreeGrafter"/>
</dbReference>
<dbReference type="GO" id="GO:0070403">
    <property type="term" value="F:NAD+ binding"/>
    <property type="evidence" value="ECO:0007669"/>
    <property type="project" value="InterPro"/>
</dbReference>
<dbReference type="Pfam" id="PF01370">
    <property type="entry name" value="Epimerase"/>
    <property type="match status" value="1"/>
</dbReference>
<protein>
    <submittedName>
        <fullName evidence="6">Bifunctional polymyxin resistance protein ArnA</fullName>
    </submittedName>
</protein>
<dbReference type="InterPro" id="IPR001509">
    <property type="entry name" value="Epimerase_deHydtase"/>
</dbReference>
<evidence type="ECO:0000256" key="4">
    <source>
        <dbReference type="ARBA" id="ARBA00023239"/>
    </source>
</evidence>
<evidence type="ECO:0000256" key="3">
    <source>
        <dbReference type="ARBA" id="ARBA00023027"/>
    </source>
</evidence>
<dbReference type="GO" id="GO:0005737">
    <property type="term" value="C:cytoplasm"/>
    <property type="evidence" value="ECO:0007669"/>
    <property type="project" value="TreeGrafter"/>
</dbReference>
<dbReference type="InterPro" id="IPR044516">
    <property type="entry name" value="UXS-like"/>
</dbReference>
<dbReference type="InterPro" id="IPR036291">
    <property type="entry name" value="NAD(P)-bd_dom_sf"/>
</dbReference>